<name>A0A3M2LTL0_9ACTN</name>
<dbReference type="AlphaFoldDB" id="A0A3M2LTL0"/>
<dbReference type="InterPro" id="IPR014914">
    <property type="entry name" value="RES_dom"/>
</dbReference>
<feature type="domain" description="RES" evidence="1">
    <location>
        <begin position="47"/>
        <end position="187"/>
    </location>
</feature>
<evidence type="ECO:0000313" key="2">
    <source>
        <dbReference type="EMBL" id="RMI38218.1"/>
    </source>
</evidence>
<dbReference type="OrthoDB" id="4258344at2"/>
<accession>A0A3M2LTL0</accession>
<comment type="caution">
    <text evidence="2">The sequence shown here is derived from an EMBL/GenBank/DDBJ whole genome shotgun (WGS) entry which is preliminary data.</text>
</comment>
<reference evidence="2 3" key="1">
    <citation type="submission" date="2018-10" db="EMBL/GenBank/DDBJ databases">
        <title>Isolation from soil.</title>
        <authorList>
            <person name="Hu J."/>
        </authorList>
    </citation>
    <scope>NUCLEOTIDE SEQUENCE [LARGE SCALE GENOMIC DNA]</scope>
    <source>
        <strain evidence="2 3">NEAU-Ht49</strain>
    </source>
</reference>
<dbReference type="EMBL" id="RFFG01000090">
    <property type="protein sequence ID" value="RMI38218.1"/>
    <property type="molecule type" value="Genomic_DNA"/>
</dbReference>
<organism evidence="2 3">
    <name type="scientific">Actinomadura harenae</name>
    <dbReference type="NCBI Taxonomy" id="2483351"/>
    <lineage>
        <taxon>Bacteria</taxon>
        <taxon>Bacillati</taxon>
        <taxon>Actinomycetota</taxon>
        <taxon>Actinomycetes</taxon>
        <taxon>Streptosporangiales</taxon>
        <taxon>Thermomonosporaceae</taxon>
        <taxon>Actinomadura</taxon>
    </lineage>
</organism>
<gene>
    <name evidence="2" type="ORF">EBO15_33640</name>
</gene>
<evidence type="ECO:0000259" key="1">
    <source>
        <dbReference type="SMART" id="SM00953"/>
    </source>
</evidence>
<sequence length="222" mass="24824">MPLQPLPGDHVPGSANRLVLPVGTVLWRLHRRSRRAGAFVPPRADPIFTGTRFNGTNLYRYHCYYTAEDPTTALAEVLLRRRMFDDGKDARLIAHAEVAGRLLSAVRTRVELSLVSLVRTRDLAAVSQDDWLLNVNEDGWAYTRAWAGQLWTAESGAQGLVWPSRRNSPERAIMLFGGRCGRAPFEARPHLTVDLDRPEGIEQVNSWLRPLRAAIDAPLSPA</sequence>
<keyword evidence="3" id="KW-1185">Reference proteome</keyword>
<proteinExistence type="predicted"/>
<dbReference type="SMART" id="SM00953">
    <property type="entry name" value="RES"/>
    <property type="match status" value="1"/>
</dbReference>
<evidence type="ECO:0000313" key="3">
    <source>
        <dbReference type="Proteomes" id="UP000282674"/>
    </source>
</evidence>
<dbReference type="Pfam" id="PF08808">
    <property type="entry name" value="RES"/>
    <property type="match status" value="1"/>
</dbReference>
<dbReference type="Proteomes" id="UP000282674">
    <property type="component" value="Unassembled WGS sequence"/>
</dbReference>
<protein>
    <submittedName>
        <fullName evidence="2">RES domain-containing protein</fullName>
    </submittedName>
</protein>
<dbReference type="RefSeq" id="WP_122198517.1">
    <property type="nucleotide sequence ID" value="NZ_JBHSKC010000048.1"/>
</dbReference>